<dbReference type="SUPFAM" id="SSF54593">
    <property type="entry name" value="Glyoxalase/Bleomycin resistance protein/Dihydroxybiphenyl dioxygenase"/>
    <property type="match status" value="1"/>
</dbReference>
<proteinExistence type="predicted"/>
<evidence type="ECO:0000313" key="1">
    <source>
        <dbReference type="EMBL" id="CAL5229710.1"/>
    </source>
</evidence>
<accession>A0ABP1GEJ0</accession>
<comment type="caution">
    <text evidence="1">The sequence shown here is derived from an EMBL/GenBank/DDBJ whole genome shotgun (WGS) entry which is preliminary data.</text>
</comment>
<dbReference type="EMBL" id="CAXHTA020000021">
    <property type="protein sequence ID" value="CAL5229710.1"/>
    <property type="molecule type" value="Genomic_DNA"/>
</dbReference>
<gene>
    <name evidence="1" type="primary">g13083</name>
    <name evidence="1" type="ORF">VP750_LOCUS11616</name>
</gene>
<dbReference type="Proteomes" id="UP001497392">
    <property type="component" value="Unassembled WGS sequence"/>
</dbReference>
<dbReference type="Gene3D" id="3.10.180.10">
    <property type="entry name" value="2,3-Dihydroxybiphenyl 1,2-Dioxygenase, domain 1"/>
    <property type="match status" value="1"/>
</dbReference>
<dbReference type="InterPro" id="IPR029068">
    <property type="entry name" value="Glyas_Bleomycin-R_OHBP_Dase"/>
</dbReference>
<organism evidence="1 2">
    <name type="scientific">Coccomyxa viridis</name>
    <dbReference type="NCBI Taxonomy" id="1274662"/>
    <lineage>
        <taxon>Eukaryota</taxon>
        <taxon>Viridiplantae</taxon>
        <taxon>Chlorophyta</taxon>
        <taxon>core chlorophytes</taxon>
        <taxon>Trebouxiophyceae</taxon>
        <taxon>Trebouxiophyceae incertae sedis</taxon>
        <taxon>Coccomyxaceae</taxon>
        <taxon>Coccomyxa</taxon>
    </lineage>
</organism>
<sequence length="100" mass="10694">MEPVSFLHQGTGEERYALRFGNQKINLHFADNIPDANVKHATPGSGDLCFIVEDSVEDLARELGGQGVRIILGPCQRTGAIASLRSIYMYGSGAAGCSLI</sequence>
<protein>
    <submittedName>
        <fullName evidence="1">G13083 protein</fullName>
    </submittedName>
</protein>
<keyword evidence="2" id="KW-1185">Reference proteome</keyword>
<reference evidence="1 2" key="1">
    <citation type="submission" date="2024-06" db="EMBL/GenBank/DDBJ databases">
        <authorList>
            <person name="Kraege A."/>
            <person name="Thomma B."/>
        </authorList>
    </citation>
    <scope>NUCLEOTIDE SEQUENCE [LARGE SCALE GENOMIC DNA]</scope>
</reference>
<evidence type="ECO:0000313" key="2">
    <source>
        <dbReference type="Proteomes" id="UP001497392"/>
    </source>
</evidence>
<name>A0ABP1GEJ0_9CHLO</name>